<evidence type="ECO:0000313" key="2">
    <source>
        <dbReference type="EMBL" id="OFC94594.1"/>
    </source>
</evidence>
<feature type="chain" id="PRO_5040755169" evidence="1">
    <location>
        <begin position="26"/>
        <end position="49"/>
    </location>
</feature>
<organism evidence="2 3">
    <name type="scientific">Bacillus thuringiensis</name>
    <dbReference type="NCBI Taxonomy" id="1428"/>
    <lineage>
        <taxon>Bacteria</taxon>
        <taxon>Bacillati</taxon>
        <taxon>Bacillota</taxon>
        <taxon>Bacilli</taxon>
        <taxon>Bacillales</taxon>
        <taxon>Bacillaceae</taxon>
        <taxon>Bacillus</taxon>
        <taxon>Bacillus cereus group</taxon>
    </lineage>
</organism>
<dbReference type="EMBL" id="LXLI01000017">
    <property type="protein sequence ID" value="OFC94594.1"/>
    <property type="molecule type" value="Genomic_DNA"/>
</dbReference>
<keyword evidence="1" id="KW-0732">Signal</keyword>
<dbReference type="Proteomes" id="UP000175994">
    <property type="component" value="Unassembled WGS sequence"/>
</dbReference>
<reference evidence="2 3" key="1">
    <citation type="submission" date="2016-04" db="EMBL/GenBank/DDBJ databases">
        <title>Bacillus thuringiensis and Bacillus weihenstephanensis as novel biocontrol agents of wilt causing Verticillium species.</title>
        <authorList>
            <person name="Hollensteiner J."/>
            <person name="Wemheuer F."/>
            <person name="Harting R."/>
            <person name="Kolarzyk A."/>
            <person name="Diaz-Valerio S."/>
            <person name="Poehlein A."/>
            <person name="Brzuszkiewicz E."/>
            <person name="Nesemann K."/>
            <person name="Braus-Stromeyer S."/>
            <person name="Braus G."/>
            <person name="Daniel R."/>
            <person name="Liesegang H."/>
        </authorList>
    </citation>
    <scope>NUCLEOTIDE SEQUENCE [LARGE SCALE GENOMIC DNA]</scope>
    <source>
        <strain evidence="2 3">GOE4</strain>
    </source>
</reference>
<gene>
    <name evidence="2" type="ORF">BTGOE4_09840</name>
</gene>
<protein>
    <submittedName>
        <fullName evidence="2">Uncharacterized protein</fullName>
    </submittedName>
</protein>
<dbReference type="RefSeq" id="WP_000721622.1">
    <property type="nucleotide sequence ID" value="NZ_JBEUTO010000351.1"/>
</dbReference>
<sequence>MKKILAIIPALVVAGALILSPVADKDQKSTAAPTEGKIVLYSNDPGVGW</sequence>
<dbReference type="AlphaFoldDB" id="A0A9X5N9R8"/>
<proteinExistence type="predicted"/>
<name>A0A9X5N9R8_BACTU</name>
<accession>A0A9X5N9R8</accession>
<evidence type="ECO:0000313" key="3">
    <source>
        <dbReference type="Proteomes" id="UP000175994"/>
    </source>
</evidence>
<comment type="caution">
    <text evidence="2">The sequence shown here is derived from an EMBL/GenBank/DDBJ whole genome shotgun (WGS) entry which is preliminary data.</text>
</comment>
<feature type="signal peptide" evidence="1">
    <location>
        <begin position="1"/>
        <end position="25"/>
    </location>
</feature>
<evidence type="ECO:0000256" key="1">
    <source>
        <dbReference type="SAM" id="SignalP"/>
    </source>
</evidence>